<dbReference type="InterPro" id="IPR011098">
    <property type="entry name" value="G5_dom"/>
</dbReference>
<protein>
    <submittedName>
        <fullName evidence="4">G5 domain-containing protein</fullName>
    </submittedName>
</protein>
<dbReference type="PANTHER" id="PTHR39160">
    <property type="entry name" value="CELL WALL-BINDING PROTEIN YOCH"/>
    <property type="match status" value="1"/>
</dbReference>
<accession>A0A942URL1</accession>
<dbReference type="InterPro" id="IPR007137">
    <property type="entry name" value="DUF348"/>
</dbReference>
<dbReference type="InterPro" id="IPR036908">
    <property type="entry name" value="RlpA-like_sf"/>
</dbReference>
<evidence type="ECO:0000313" key="5">
    <source>
        <dbReference type="Proteomes" id="UP000724672"/>
    </source>
</evidence>
<keyword evidence="1" id="KW-0732">Signal</keyword>
<dbReference type="PROSITE" id="PS51109">
    <property type="entry name" value="G5"/>
    <property type="match status" value="1"/>
</dbReference>
<dbReference type="Pfam" id="PF03990">
    <property type="entry name" value="DUF348"/>
    <property type="match status" value="2"/>
</dbReference>
<dbReference type="Pfam" id="PF06725">
    <property type="entry name" value="3D"/>
    <property type="match status" value="1"/>
</dbReference>
<feature type="domain" description="G5" evidence="3">
    <location>
        <begin position="143"/>
        <end position="223"/>
    </location>
</feature>
<dbReference type="PANTHER" id="PTHR39160:SF4">
    <property type="entry name" value="RESUSCITATION-PROMOTING FACTOR RPFB"/>
    <property type="match status" value="1"/>
</dbReference>
<dbReference type="RefSeq" id="WP_203365832.1">
    <property type="nucleotide sequence ID" value="NZ_WSFT01000024.1"/>
</dbReference>
<dbReference type="Gene3D" id="2.40.40.10">
    <property type="entry name" value="RlpA-like domain"/>
    <property type="match status" value="1"/>
</dbReference>
<evidence type="ECO:0000313" key="4">
    <source>
        <dbReference type="EMBL" id="MBS4537903.1"/>
    </source>
</evidence>
<comment type="caution">
    <text evidence="4">The sequence shown here is derived from an EMBL/GenBank/DDBJ whole genome shotgun (WGS) entry which is preliminary data.</text>
</comment>
<keyword evidence="5" id="KW-1185">Reference proteome</keyword>
<dbReference type="Proteomes" id="UP000724672">
    <property type="component" value="Unassembled WGS sequence"/>
</dbReference>
<sequence length="344" mass="38276">MHTILKNKKWLLAMGTVFAIALFSFVLHNNSFAEVKLTVDNETKTIKTASDTVEEFIDENDIYIGDSDYINLNKDEKLEKGMEVIIKRSTPVTIKIGNQSITRKTYKNTVKDILNTLDIEYDVNDRVEPGLSTTYEKNMVINLTRVEKKEVVEEDKIQYNTMYKDNKSLDLGKTRVAQEGSEGVKEITKSQVFENGKLVKEEVVSEKVVKEPVNKIVEKGKKPITVASRGKKTTPKTTRPKATTSRSSTKGSKTITMTATAYNLQGNTASGVPSGPGKIAVDPSVIPLGTRLYIESLDGWGDYGYAVAADTGSAIRGNKVDLFYTSENTCLRFGRRKVKVHILD</sequence>
<dbReference type="SMART" id="SM01208">
    <property type="entry name" value="G5"/>
    <property type="match status" value="1"/>
</dbReference>
<evidence type="ECO:0000259" key="3">
    <source>
        <dbReference type="PROSITE" id="PS51109"/>
    </source>
</evidence>
<name>A0A942URL1_9FIRM</name>
<evidence type="ECO:0000256" key="1">
    <source>
        <dbReference type="ARBA" id="ARBA00022729"/>
    </source>
</evidence>
<dbReference type="EMBL" id="WSFT01000024">
    <property type="protein sequence ID" value="MBS4537903.1"/>
    <property type="molecule type" value="Genomic_DNA"/>
</dbReference>
<organism evidence="4 5">
    <name type="scientific">Anaeromonas frigoriresistens</name>
    <dbReference type="NCBI Taxonomy" id="2683708"/>
    <lineage>
        <taxon>Bacteria</taxon>
        <taxon>Bacillati</taxon>
        <taxon>Bacillota</taxon>
        <taxon>Tissierellia</taxon>
        <taxon>Tissierellales</taxon>
        <taxon>Thermohalobacteraceae</taxon>
        <taxon>Anaeromonas</taxon>
    </lineage>
</organism>
<dbReference type="GO" id="GO:0004553">
    <property type="term" value="F:hydrolase activity, hydrolyzing O-glycosyl compounds"/>
    <property type="evidence" value="ECO:0007669"/>
    <property type="project" value="InterPro"/>
</dbReference>
<feature type="region of interest" description="Disordered" evidence="2">
    <location>
        <begin position="221"/>
        <end position="253"/>
    </location>
</feature>
<dbReference type="AlphaFoldDB" id="A0A942URL1"/>
<dbReference type="InterPro" id="IPR010611">
    <property type="entry name" value="3D_dom"/>
</dbReference>
<dbReference type="Pfam" id="PF07501">
    <property type="entry name" value="G5"/>
    <property type="match status" value="1"/>
</dbReference>
<reference evidence="4" key="1">
    <citation type="submission" date="2019-12" db="EMBL/GenBank/DDBJ databases">
        <title>Clostridiaceae gen. nov. sp. nov., isolated from sediment in Xinjiang, China.</title>
        <authorList>
            <person name="Zhang R."/>
        </authorList>
    </citation>
    <scope>NUCLEOTIDE SEQUENCE</scope>
    <source>
        <strain evidence="4">D2Q-11</strain>
    </source>
</reference>
<proteinExistence type="predicted"/>
<dbReference type="CDD" id="cd22786">
    <property type="entry name" value="DPBB_YuiC-like"/>
    <property type="match status" value="1"/>
</dbReference>
<gene>
    <name evidence="4" type="ORF">GOQ27_05485</name>
</gene>
<dbReference type="GO" id="GO:0019867">
    <property type="term" value="C:outer membrane"/>
    <property type="evidence" value="ECO:0007669"/>
    <property type="project" value="InterPro"/>
</dbReference>
<dbReference type="Gene3D" id="2.20.230.10">
    <property type="entry name" value="Resuscitation-promoting factor rpfb"/>
    <property type="match status" value="1"/>
</dbReference>
<evidence type="ECO:0000256" key="2">
    <source>
        <dbReference type="SAM" id="MobiDB-lite"/>
    </source>
</evidence>
<dbReference type="SUPFAM" id="SSF50685">
    <property type="entry name" value="Barwin-like endoglucanases"/>
    <property type="match status" value="1"/>
</dbReference>
<feature type="compositionally biased region" description="Low complexity" evidence="2">
    <location>
        <begin position="235"/>
        <end position="253"/>
    </location>
</feature>
<dbReference type="InterPro" id="IPR051933">
    <property type="entry name" value="Resuscitation_pf_RpfB"/>
</dbReference>
<dbReference type="GO" id="GO:0009254">
    <property type="term" value="P:peptidoglycan turnover"/>
    <property type="evidence" value="ECO:0007669"/>
    <property type="project" value="InterPro"/>
</dbReference>